<feature type="domain" description="GGDEF" evidence="2">
    <location>
        <begin position="488"/>
        <end position="617"/>
    </location>
</feature>
<dbReference type="InterPro" id="IPR011990">
    <property type="entry name" value="TPR-like_helical_dom_sf"/>
</dbReference>
<dbReference type="EMBL" id="BAAALM010000005">
    <property type="protein sequence ID" value="GAA1197699.1"/>
    <property type="molecule type" value="Genomic_DNA"/>
</dbReference>
<dbReference type="SUPFAM" id="SSF48452">
    <property type="entry name" value="TPR-like"/>
    <property type="match status" value="1"/>
</dbReference>
<dbReference type="PANTHER" id="PTHR45138">
    <property type="entry name" value="REGULATORY COMPONENTS OF SENSORY TRANSDUCTION SYSTEM"/>
    <property type="match status" value="1"/>
</dbReference>
<organism evidence="3 4">
    <name type="scientific">Prauserella alba</name>
    <dbReference type="NCBI Taxonomy" id="176898"/>
    <lineage>
        <taxon>Bacteria</taxon>
        <taxon>Bacillati</taxon>
        <taxon>Actinomycetota</taxon>
        <taxon>Actinomycetes</taxon>
        <taxon>Pseudonocardiales</taxon>
        <taxon>Pseudonocardiaceae</taxon>
        <taxon>Prauserella</taxon>
    </lineage>
</organism>
<evidence type="ECO:0000313" key="3">
    <source>
        <dbReference type="EMBL" id="GAA1197699.1"/>
    </source>
</evidence>
<keyword evidence="4" id="KW-1185">Reference proteome</keyword>
<dbReference type="Gene3D" id="3.30.70.270">
    <property type="match status" value="1"/>
</dbReference>
<dbReference type="InterPro" id="IPR029787">
    <property type="entry name" value="Nucleotide_cyclase"/>
</dbReference>
<feature type="compositionally biased region" description="Low complexity" evidence="1">
    <location>
        <begin position="12"/>
        <end position="45"/>
    </location>
</feature>
<evidence type="ECO:0000313" key="4">
    <source>
        <dbReference type="Proteomes" id="UP001500467"/>
    </source>
</evidence>
<dbReference type="PROSITE" id="PS50887">
    <property type="entry name" value="GGDEF"/>
    <property type="match status" value="1"/>
</dbReference>
<feature type="region of interest" description="Disordered" evidence="1">
    <location>
        <begin position="1"/>
        <end position="80"/>
    </location>
</feature>
<dbReference type="SMART" id="SM00267">
    <property type="entry name" value="GGDEF"/>
    <property type="match status" value="1"/>
</dbReference>
<dbReference type="SUPFAM" id="SSF55073">
    <property type="entry name" value="Nucleotide cyclase"/>
    <property type="match status" value="1"/>
</dbReference>
<protein>
    <submittedName>
        <fullName evidence="3">GGDEF domain-containing protein</fullName>
    </submittedName>
</protein>
<evidence type="ECO:0000256" key="1">
    <source>
        <dbReference type="SAM" id="MobiDB-lite"/>
    </source>
</evidence>
<evidence type="ECO:0000259" key="2">
    <source>
        <dbReference type="PROSITE" id="PS50887"/>
    </source>
</evidence>
<gene>
    <name evidence="3" type="ORF">GCM10009675_11320</name>
</gene>
<feature type="region of interest" description="Disordered" evidence="1">
    <location>
        <begin position="616"/>
        <end position="638"/>
    </location>
</feature>
<proteinExistence type="predicted"/>
<dbReference type="CDD" id="cd01949">
    <property type="entry name" value="GGDEF"/>
    <property type="match status" value="1"/>
</dbReference>
<dbReference type="PANTHER" id="PTHR45138:SF9">
    <property type="entry name" value="DIGUANYLATE CYCLASE DGCM-RELATED"/>
    <property type="match status" value="1"/>
</dbReference>
<comment type="caution">
    <text evidence="3">The sequence shown here is derived from an EMBL/GenBank/DDBJ whole genome shotgun (WGS) entry which is preliminary data.</text>
</comment>
<accession>A0ABN1V955</accession>
<name>A0ABN1V955_9PSEU</name>
<dbReference type="InterPro" id="IPR043128">
    <property type="entry name" value="Rev_trsase/Diguanyl_cyclase"/>
</dbReference>
<sequence length="638" mass="67982">MCPLDGEESKVAAEPGAAPGGAAATRGTGPSAAAATTGVTADSGAHPAGTAHSAGTARGAVGAQSAGTAPQDPVDPALGDKSDAWLLGRARELIALVQRSEKHEQPDIITTLDELLHETQRRGEPLLVAQMLRAAALSRLISASAADQAGRQLDEMLAHTRRHGATLLRADAHALRGRRLVLAGHDDAALTEIARALALLDDPPSQELGLGRRAWDRLLSTALNDCWIVLNQLGVYEVAEEVITRAHQAVRDSAGPHEITMLLMNRVKMLLGWGLRLERVGRSDEAGERFRTAASMAIAVEAPFAESLFPRKAGVAAVDQVASLASALALAAPSDAHIDRLRSLRATPLYPYDNPLLAIALARCLESVGEHEEAFRLLMEDRHHIPEEYPQPSMRIGLIHELARFADRYDIGDPRAQLADYAGALEAELWSMRESQSAALDTRREHERLSAAHGAVTQQALQDPLTGLPNRRALDERLRRFATSTSSDPLAVALIDLDGFKGVNDHRSHADGDDVLRVVASTLRDSLRGDDIVARYGGDEFIALLPGATLSAAHQAMNRAVTAVDELPRHLSHGVTLSVGLVALRAGERGEEVLSRADAAMYQAKRCGGNRIASCAEADDETETASEDGPTSGAGQRT</sequence>
<feature type="compositionally biased region" description="Acidic residues" evidence="1">
    <location>
        <begin position="617"/>
        <end position="626"/>
    </location>
</feature>
<dbReference type="InterPro" id="IPR000160">
    <property type="entry name" value="GGDEF_dom"/>
</dbReference>
<dbReference type="NCBIfam" id="TIGR00254">
    <property type="entry name" value="GGDEF"/>
    <property type="match status" value="1"/>
</dbReference>
<dbReference type="Pfam" id="PF00990">
    <property type="entry name" value="GGDEF"/>
    <property type="match status" value="1"/>
</dbReference>
<reference evidence="3 4" key="1">
    <citation type="journal article" date="2019" name="Int. J. Syst. Evol. Microbiol.">
        <title>The Global Catalogue of Microorganisms (GCM) 10K type strain sequencing project: providing services to taxonomists for standard genome sequencing and annotation.</title>
        <authorList>
            <consortium name="The Broad Institute Genomics Platform"/>
            <consortium name="The Broad Institute Genome Sequencing Center for Infectious Disease"/>
            <person name="Wu L."/>
            <person name="Ma J."/>
        </authorList>
    </citation>
    <scope>NUCLEOTIDE SEQUENCE [LARGE SCALE GENOMIC DNA]</scope>
    <source>
        <strain evidence="3 4">JCM 13022</strain>
    </source>
</reference>
<dbReference type="Proteomes" id="UP001500467">
    <property type="component" value="Unassembled WGS sequence"/>
</dbReference>
<dbReference type="InterPro" id="IPR050469">
    <property type="entry name" value="Diguanylate_Cyclase"/>
</dbReference>